<dbReference type="EMBL" id="VILF01000002">
    <property type="protein sequence ID" value="MTJ43310.1"/>
    <property type="molecule type" value="Genomic_DNA"/>
</dbReference>
<keyword evidence="2" id="KW-1185">Reference proteome</keyword>
<accession>A0ACC7S465</accession>
<proteinExistence type="predicted"/>
<evidence type="ECO:0000313" key="2">
    <source>
        <dbReference type="Proteomes" id="UP001517388"/>
    </source>
</evidence>
<comment type="caution">
    <text evidence="1">The sequence shown here is derived from an EMBL/GenBank/DDBJ whole genome shotgun (WGS) entry which is preliminary data.</text>
</comment>
<gene>
    <name evidence="1" type="ORF">FJR39_08805</name>
</gene>
<dbReference type="Proteomes" id="UP001517388">
    <property type="component" value="Unassembled WGS sequence"/>
</dbReference>
<reference evidence="2" key="1">
    <citation type="journal article" date="2020" name="Toxins">
        <title>Phylogenomic Analysis of Secondary Metabolism in the Toxic Cyanobacterial Genera Anabaena, Dolichospermum and Aphanizomenon.</title>
        <authorList>
            <person name="Oesterholm J."/>
            <person name="Popin R.V."/>
            <person name="Fewer D.P."/>
            <person name="Sivonen K."/>
        </authorList>
    </citation>
    <scope>NUCLEOTIDE SEQUENCE [LARGE SCALE GENOMIC DNA]</scope>
    <source>
        <strain evidence="2">UHCC 0037</strain>
    </source>
</reference>
<name>A0ACC7S465_DOLFA</name>
<evidence type="ECO:0000313" key="1">
    <source>
        <dbReference type="EMBL" id="MTJ43310.1"/>
    </source>
</evidence>
<protein>
    <submittedName>
        <fullName evidence="1">Uncharacterized protein</fullName>
    </submittedName>
</protein>
<sequence>MKETFKKVLKAAAIASLLTGGVIASTSSIFAGKANANPVGFGGNVDPSCAVTTNFPSTTNAYTKTLYTGSGGVSKLEKSDQASFNCNLDQLDITAEVTVTRPTAPTQATLLQGVHTTTLSSNTANTAIFAVLPASSNSLTFSATDWNPSTAGDITITVKSTWEPTTTGEELLDGNYTAVVVITLAPS</sequence>
<organism evidence="1 2">
    <name type="scientific">Dolichospermum flos-aquae UHCC 0037</name>
    <dbReference type="NCBI Taxonomy" id="2590026"/>
    <lineage>
        <taxon>Bacteria</taxon>
        <taxon>Bacillati</taxon>
        <taxon>Cyanobacteriota</taxon>
        <taxon>Cyanophyceae</taxon>
        <taxon>Nostocales</taxon>
        <taxon>Aphanizomenonaceae</taxon>
        <taxon>Dolichospermum</taxon>
    </lineage>
</organism>